<protein>
    <submittedName>
        <fullName evidence="1">Uncharacterized protein</fullName>
    </submittedName>
</protein>
<gene>
    <name evidence="1" type="ORF">TrVE_jg13745</name>
</gene>
<dbReference type="Gene3D" id="2.40.128.590">
    <property type="entry name" value="CpcT/CpeT domain"/>
    <property type="match status" value="1"/>
</dbReference>
<name>A0A9W7F8K2_9STRA</name>
<evidence type="ECO:0000313" key="2">
    <source>
        <dbReference type="Proteomes" id="UP001165160"/>
    </source>
</evidence>
<keyword evidence="2" id="KW-1185">Reference proteome</keyword>
<dbReference type="EMBL" id="BRXX01000364">
    <property type="protein sequence ID" value="GMI07405.1"/>
    <property type="molecule type" value="Genomic_DNA"/>
</dbReference>
<dbReference type="Proteomes" id="UP001165160">
    <property type="component" value="Unassembled WGS sequence"/>
</dbReference>
<organism evidence="1 2">
    <name type="scientific">Triparma verrucosa</name>
    <dbReference type="NCBI Taxonomy" id="1606542"/>
    <lineage>
        <taxon>Eukaryota</taxon>
        <taxon>Sar</taxon>
        <taxon>Stramenopiles</taxon>
        <taxon>Ochrophyta</taxon>
        <taxon>Bolidophyceae</taxon>
        <taxon>Parmales</taxon>
        <taxon>Triparmaceae</taxon>
        <taxon>Triparma</taxon>
    </lineage>
</organism>
<proteinExistence type="predicted"/>
<comment type="caution">
    <text evidence="1">The sequence shown here is derived from an EMBL/GenBank/DDBJ whole genome shotgun (WGS) entry which is preliminary data.</text>
</comment>
<dbReference type="InterPro" id="IPR038672">
    <property type="entry name" value="CpcT/CpeT_sf"/>
</dbReference>
<evidence type="ECO:0000313" key="1">
    <source>
        <dbReference type="EMBL" id="GMI07405.1"/>
    </source>
</evidence>
<dbReference type="AlphaFoldDB" id="A0A9W7F8K2"/>
<sequence>MRLISVLFASSAPGVAYNALLNQFTGHFTNFAQCSSSSSSSSSSSEHVLASSHEWIHVSLSPAFKVDGKDSKLAIYSFESDPEKIFRTRLYTFEPAAETDASNAASNAAVVAEMEIWNLPKDLQTELEENYKLNINGPNLPPPPPEILPSLLPSCTLIPGCKVTWSSVPSPDRRFEYFPKGCEGFHGTLPEGGVTIESQYSTLGLPIIVHDEISVSPSRIYINDRGTDLEGNVIYGRGVWDGKGPYLMDRVADGNYERDRERLLQGATIQARKK</sequence>
<reference evidence="2" key="1">
    <citation type="journal article" date="2023" name="Commun. Biol.">
        <title>Genome analysis of Parmales, the sister group of diatoms, reveals the evolutionary specialization of diatoms from phago-mixotrophs to photoautotrophs.</title>
        <authorList>
            <person name="Ban H."/>
            <person name="Sato S."/>
            <person name="Yoshikawa S."/>
            <person name="Yamada K."/>
            <person name="Nakamura Y."/>
            <person name="Ichinomiya M."/>
            <person name="Sato N."/>
            <person name="Blanc-Mathieu R."/>
            <person name="Endo H."/>
            <person name="Kuwata A."/>
            <person name="Ogata H."/>
        </authorList>
    </citation>
    <scope>NUCLEOTIDE SEQUENCE [LARGE SCALE GENOMIC DNA]</scope>
    <source>
        <strain evidence="2">NIES 3699</strain>
    </source>
</reference>
<dbReference type="GO" id="GO:0016829">
    <property type="term" value="F:lyase activity"/>
    <property type="evidence" value="ECO:0007669"/>
    <property type="project" value="InterPro"/>
</dbReference>
<accession>A0A9W7F8K2</accession>